<dbReference type="InterPro" id="IPR001810">
    <property type="entry name" value="F-box_dom"/>
</dbReference>
<dbReference type="InterPro" id="IPR036047">
    <property type="entry name" value="F-box-like_dom_sf"/>
</dbReference>
<dbReference type="SUPFAM" id="SSF52047">
    <property type="entry name" value="RNI-like"/>
    <property type="match status" value="1"/>
</dbReference>
<proteinExistence type="predicted"/>
<dbReference type="Pfam" id="PF00646">
    <property type="entry name" value="F-box"/>
    <property type="match status" value="1"/>
</dbReference>
<dbReference type="OrthoDB" id="3054030at2759"/>
<organism evidence="2 3">
    <name type="scientific">Galerina marginata (strain CBS 339.88)</name>
    <dbReference type="NCBI Taxonomy" id="685588"/>
    <lineage>
        <taxon>Eukaryota</taxon>
        <taxon>Fungi</taxon>
        <taxon>Dikarya</taxon>
        <taxon>Basidiomycota</taxon>
        <taxon>Agaricomycotina</taxon>
        <taxon>Agaricomycetes</taxon>
        <taxon>Agaricomycetidae</taxon>
        <taxon>Agaricales</taxon>
        <taxon>Agaricineae</taxon>
        <taxon>Strophariaceae</taxon>
        <taxon>Galerina</taxon>
    </lineage>
</organism>
<gene>
    <name evidence="2" type="ORF">GALMADRAFT_235150</name>
</gene>
<evidence type="ECO:0000259" key="1">
    <source>
        <dbReference type="PROSITE" id="PS50181"/>
    </source>
</evidence>
<dbReference type="EMBL" id="KL142367">
    <property type="protein sequence ID" value="KDR85958.1"/>
    <property type="molecule type" value="Genomic_DNA"/>
</dbReference>
<evidence type="ECO:0000313" key="2">
    <source>
        <dbReference type="EMBL" id="KDR85958.1"/>
    </source>
</evidence>
<dbReference type="SUPFAM" id="SSF81383">
    <property type="entry name" value="F-box domain"/>
    <property type="match status" value="1"/>
</dbReference>
<evidence type="ECO:0000313" key="3">
    <source>
        <dbReference type="Proteomes" id="UP000027222"/>
    </source>
</evidence>
<dbReference type="CDD" id="cd09917">
    <property type="entry name" value="F-box_SF"/>
    <property type="match status" value="1"/>
</dbReference>
<protein>
    <recommendedName>
        <fullName evidence="1">F-box domain-containing protein</fullName>
    </recommendedName>
</protein>
<dbReference type="AlphaFoldDB" id="A0A067U3H9"/>
<dbReference type="HOGENOM" id="CLU_466948_0_0_1"/>
<feature type="domain" description="F-box" evidence="1">
    <location>
        <begin position="1"/>
        <end position="29"/>
    </location>
</feature>
<keyword evidence="3" id="KW-1185">Reference proteome</keyword>
<dbReference type="Proteomes" id="UP000027222">
    <property type="component" value="Unassembled WGS sequence"/>
</dbReference>
<dbReference type="PROSITE" id="PS50181">
    <property type="entry name" value="FBOX"/>
    <property type="match status" value="1"/>
</dbReference>
<accession>A0A067U3H9</accession>
<name>A0A067U3H9_GALM3</name>
<reference evidence="3" key="1">
    <citation type="journal article" date="2014" name="Proc. Natl. Acad. Sci. U.S.A.">
        <title>Extensive sampling of basidiomycete genomes demonstrates inadequacy of the white-rot/brown-rot paradigm for wood decay fungi.</title>
        <authorList>
            <person name="Riley R."/>
            <person name="Salamov A.A."/>
            <person name="Brown D.W."/>
            <person name="Nagy L.G."/>
            <person name="Floudas D."/>
            <person name="Held B.W."/>
            <person name="Levasseur A."/>
            <person name="Lombard V."/>
            <person name="Morin E."/>
            <person name="Otillar R."/>
            <person name="Lindquist E.A."/>
            <person name="Sun H."/>
            <person name="LaButti K.M."/>
            <person name="Schmutz J."/>
            <person name="Jabbour D."/>
            <person name="Luo H."/>
            <person name="Baker S.E."/>
            <person name="Pisabarro A.G."/>
            <person name="Walton J.D."/>
            <person name="Blanchette R.A."/>
            <person name="Henrissat B."/>
            <person name="Martin F."/>
            <person name="Cullen D."/>
            <person name="Hibbett D.S."/>
            <person name="Grigoriev I.V."/>
        </authorList>
    </citation>
    <scope>NUCLEOTIDE SEQUENCE [LARGE SCALE GENOMIC DNA]</scope>
    <source>
        <strain evidence="3">CBS 339.88</strain>
    </source>
</reference>
<sequence length="550" mass="62420">MIHDLPAELILHIFQFLNDNDLFNTSISCHLLNPFALAAFMQRTGSPDFRTSCTITPTRAGYTDVLTSLALYLHCESIGSLFCNLTTRQDYRETHSPASYVVDLTWNIKRVTRLIARLSSVGTVSIFIDEWVTHRWHLHSGEVREYVFAILRLVETCVVRGCTSFQISHPSPDIVVDSSKYELARRKGKVEKVSRFMPNPLPFRRKIEKYLKAASVSSSRSKLTILDLSCPFLFSPAFSKRTLDILKASPITSLTLSLTGQILVAEEQLHHKLMPAIARSVPNLQELKLDSKTEHLLSVIQNLYLFPRLQKISLGLIPFNTMPTTFLRTRVFALPHLRSFTGASDQAVYLFGWQGLSCSSLEFVNLLLDVHANSKSANITFAQHLSMLNANFSAMGISPCISVCMRKLVQVTPHPDYFAEWKKELSESFSTVSRLTFEFPVFHAIDPESQSWFFYPFLEVFCGLKQLTLIGRHYGRSVPEDGYSPLVAAVRAKYPNIAKVNFVVVQPKDPKTFHYHWSSHHNNSRHGGDRERTLPLFENKPIDSCACSHF</sequence>